<dbReference type="EMBL" id="MT318129">
    <property type="protein sequence ID" value="QOQ34601.1"/>
    <property type="molecule type" value="Genomic_DNA"/>
</dbReference>
<name>A0A7M1I6L5_9VIRU</name>
<organism evidence="1">
    <name type="scientific">Duck associated circular virus VC9</name>
    <dbReference type="NCBI Taxonomy" id="2781378"/>
    <lineage>
        <taxon>Viruses</taxon>
        <taxon>Monodnaviria</taxon>
        <taxon>Shotokuvirae</taxon>
        <taxon>Cressdnaviricota</taxon>
        <taxon>Repensiviricetes</taxon>
        <taxon>Geplafuvirales</taxon>
        <taxon>Genomoviridae</taxon>
    </lineage>
</organism>
<evidence type="ECO:0000313" key="1">
    <source>
        <dbReference type="EMBL" id="QOQ34601.1"/>
    </source>
</evidence>
<accession>A0A7M1I6L5</accession>
<sequence length="162" mass="17644">MPRKNIKAIVRPKVHWSRENKGCSFTVGTSYLNEVYQGGTIIVPPSTTQGVRTVGRWSITVPVPANQSSAEIFWAIVYVPQGTSANALFATTQTRDGSLYEPNQFVLASGLTDATAGPIRIRSNMKRRLHSGDFVSLIIGYNAATAPQVPINALVSYSVKYN</sequence>
<protein>
    <submittedName>
        <fullName evidence="1">Capsid protein</fullName>
    </submittedName>
</protein>
<reference evidence="1" key="2">
    <citation type="submission" date="2020-04" db="EMBL/GenBank/DDBJ databases">
        <authorList>
            <person name="Cibulski S.P."/>
            <person name="Mayer F.Q."/>
            <person name="Roehe P.M."/>
        </authorList>
    </citation>
    <scope>NUCLEOTIDE SEQUENCE</scope>
    <source>
        <strain evidence="1">VC9</strain>
    </source>
</reference>
<proteinExistence type="predicted"/>
<reference evidence="1" key="1">
    <citation type="journal article" date="2020" name="Virology (Lond)">
        <title>Viral metagenomics in Brazilian Pekin ducks identifies two gyrovirus, including a new species, and the potentially pathogenic duck circovirus.</title>
        <authorList>
            <person name="Cibulski S."/>
            <person name="Weber M.N."/>
            <person name="de Sales Lima F.E."/>
            <person name="Lima D.A."/>
            <person name="Fernandes Dos Santos H."/>
            <person name="Teixeira T.F."/>
            <person name="Varela A.P.M."/>
            <person name="Tochetto C."/>
            <person name="Mayer F.Q."/>
            <person name="Roehe P.M."/>
        </authorList>
    </citation>
    <scope>NUCLEOTIDE SEQUENCE</scope>
    <source>
        <strain evidence="1">VC9</strain>
    </source>
</reference>